<dbReference type="PROSITE" id="PS51900">
    <property type="entry name" value="CB"/>
    <property type="match status" value="1"/>
</dbReference>
<evidence type="ECO:0000256" key="2">
    <source>
        <dbReference type="ARBA" id="ARBA00022908"/>
    </source>
</evidence>
<keyword evidence="3 5" id="KW-0238">DNA-binding</keyword>
<dbReference type="Pfam" id="PF22022">
    <property type="entry name" value="Phage_int_M"/>
    <property type="match status" value="1"/>
</dbReference>
<gene>
    <name evidence="9" type="ORF">WP8W18C01_31820</name>
</gene>
<feature type="region of interest" description="Disordered" evidence="6">
    <location>
        <begin position="70"/>
        <end position="90"/>
    </location>
</feature>
<dbReference type="PANTHER" id="PTHR30629">
    <property type="entry name" value="PROPHAGE INTEGRASE"/>
    <property type="match status" value="1"/>
</dbReference>
<sequence>MALTDTAARQAKPREKGYTLADSLGLTLYIATTGVKSWHFRFTWLGKQARISLGTYPEIGLKEARARRDEAREEVAQGKDPRESRREKKVERLGAQERTFRRVYEEWLEFRKGNLTDSTIKVISNAMELDVLPVFGLRQIDSIKRSDVITLIRRIERRGSVTTAVKTRQWMGQVFRYAIATGMIENNPTAEMHTVTEKMAPHKNRPFLAFSEMPAIIKAIEESQSGLPLQCATKLLILTACRPAEVRKAEWAEIDLDTATWSIPASKMKMRRDHVVPLPSQAVELLRSMLPISGGMKYVFPNRTDAVRPIGINYAVNLLDRCGYTGRQSPHGFRHLFSTEMNSRGYNKDWIERQLAHADSSTIRDVYNHATYLEQRREMMQAWADMVLPRRAALPI</sequence>
<evidence type="ECO:0000313" key="10">
    <source>
        <dbReference type="Proteomes" id="UP000515680"/>
    </source>
</evidence>
<organism evidence="9 10">
    <name type="scientific">Pseudomonas putida</name>
    <name type="common">Arthrobacter siderocapsulatus</name>
    <dbReference type="NCBI Taxonomy" id="303"/>
    <lineage>
        <taxon>Bacteria</taxon>
        <taxon>Pseudomonadati</taxon>
        <taxon>Pseudomonadota</taxon>
        <taxon>Gammaproteobacteria</taxon>
        <taxon>Pseudomonadales</taxon>
        <taxon>Pseudomonadaceae</taxon>
        <taxon>Pseudomonas</taxon>
    </lineage>
</organism>
<dbReference type="PANTHER" id="PTHR30629:SF2">
    <property type="entry name" value="PROPHAGE INTEGRASE INTS-RELATED"/>
    <property type="match status" value="1"/>
</dbReference>
<dbReference type="InterPro" id="IPR053876">
    <property type="entry name" value="Phage_int_M"/>
</dbReference>
<dbReference type="GO" id="GO:0006310">
    <property type="term" value="P:DNA recombination"/>
    <property type="evidence" value="ECO:0007669"/>
    <property type="project" value="UniProtKB-KW"/>
</dbReference>
<dbReference type="CDD" id="cd00801">
    <property type="entry name" value="INT_P4_C"/>
    <property type="match status" value="1"/>
</dbReference>
<protein>
    <submittedName>
        <fullName evidence="9">Integrase</fullName>
    </submittedName>
</protein>
<evidence type="ECO:0000256" key="6">
    <source>
        <dbReference type="SAM" id="MobiDB-lite"/>
    </source>
</evidence>
<evidence type="ECO:0000313" key="9">
    <source>
        <dbReference type="EMBL" id="BBT40841.1"/>
    </source>
</evidence>
<dbReference type="PROSITE" id="PS51898">
    <property type="entry name" value="TYR_RECOMBINASE"/>
    <property type="match status" value="1"/>
</dbReference>
<evidence type="ECO:0000256" key="1">
    <source>
        <dbReference type="ARBA" id="ARBA00008857"/>
    </source>
</evidence>
<dbReference type="Gene3D" id="1.10.150.130">
    <property type="match status" value="1"/>
</dbReference>
<dbReference type="Pfam" id="PF13356">
    <property type="entry name" value="Arm-DNA-bind_3"/>
    <property type="match status" value="1"/>
</dbReference>
<dbReference type="InterPro" id="IPR038488">
    <property type="entry name" value="Integrase_DNA-bd_sf"/>
</dbReference>
<feature type="domain" description="Core-binding (CB)" evidence="8">
    <location>
        <begin position="98"/>
        <end position="179"/>
    </location>
</feature>
<dbReference type="EMBL" id="AP022227">
    <property type="protein sequence ID" value="BBT40841.1"/>
    <property type="molecule type" value="Genomic_DNA"/>
</dbReference>
<dbReference type="AlphaFoldDB" id="A0A6S5TC76"/>
<dbReference type="InterPro" id="IPR044068">
    <property type="entry name" value="CB"/>
</dbReference>
<evidence type="ECO:0000256" key="4">
    <source>
        <dbReference type="ARBA" id="ARBA00023172"/>
    </source>
</evidence>
<dbReference type="InterPro" id="IPR025166">
    <property type="entry name" value="Integrase_DNA_bind_dom"/>
</dbReference>
<dbReference type="Proteomes" id="UP000515680">
    <property type="component" value="Chromosome"/>
</dbReference>
<evidence type="ECO:0000259" key="7">
    <source>
        <dbReference type="PROSITE" id="PS51898"/>
    </source>
</evidence>
<dbReference type="Gene3D" id="3.30.160.390">
    <property type="entry name" value="Integrase, DNA-binding domain"/>
    <property type="match status" value="1"/>
</dbReference>
<dbReference type="InterPro" id="IPR002104">
    <property type="entry name" value="Integrase_catalytic"/>
</dbReference>
<dbReference type="InterPro" id="IPR010998">
    <property type="entry name" value="Integrase_recombinase_N"/>
</dbReference>
<proteinExistence type="inferred from homology"/>
<name>A0A6S5TC76_PSEPU</name>
<dbReference type="InterPro" id="IPR013762">
    <property type="entry name" value="Integrase-like_cat_sf"/>
</dbReference>
<accession>A0A6S5TC76</accession>
<dbReference type="Pfam" id="PF00589">
    <property type="entry name" value="Phage_integrase"/>
    <property type="match status" value="1"/>
</dbReference>
<dbReference type="InterPro" id="IPR050808">
    <property type="entry name" value="Phage_Integrase"/>
</dbReference>
<evidence type="ECO:0000256" key="3">
    <source>
        <dbReference type="ARBA" id="ARBA00023125"/>
    </source>
</evidence>
<dbReference type="SUPFAM" id="SSF56349">
    <property type="entry name" value="DNA breaking-rejoining enzymes"/>
    <property type="match status" value="1"/>
</dbReference>
<dbReference type="GO" id="GO:0015074">
    <property type="term" value="P:DNA integration"/>
    <property type="evidence" value="ECO:0007669"/>
    <property type="project" value="UniProtKB-KW"/>
</dbReference>
<dbReference type="InterPro" id="IPR011010">
    <property type="entry name" value="DNA_brk_join_enz"/>
</dbReference>
<feature type="domain" description="Tyr recombinase" evidence="7">
    <location>
        <begin position="203"/>
        <end position="380"/>
    </location>
</feature>
<dbReference type="GO" id="GO:0003677">
    <property type="term" value="F:DNA binding"/>
    <property type="evidence" value="ECO:0007669"/>
    <property type="project" value="UniProtKB-UniRule"/>
</dbReference>
<dbReference type="Gene3D" id="1.10.443.10">
    <property type="entry name" value="Intergrase catalytic core"/>
    <property type="match status" value="1"/>
</dbReference>
<keyword evidence="2" id="KW-0229">DNA integration</keyword>
<reference evidence="9 10" key="1">
    <citation type="submission" date="2019-12" db="EMBL/GenBank/DDBJ databases">
        <title>complete genome sequences of Pseudomonas putida str. WP8-W18-CRE-01 isolated from wastewater treatment plant effluent.</title>
        <authorList>
            <person name="Sekizuka T."/>
            <person name="Itokawa K."/>
            <person name="Yatsu K."/>
            <person name="Inamine Y."/>
            <person name="Kuroda M."/>
        </authorList>
    </citation>
    <scope>NUCLEOTIDE SEQUENCE [LARGE SCALE GENOMIC DNA]</scope>
    <source>
        <strain evidence="9 10">WP8-W18-CRE-01</strain>
    </source>
</reference>
<evidence type="ECO:0000259" key="8">
    <source>
        <dbReference type="PROSITE" id="PS51900"/>
    </source>
</evidence>
<dbReference type="RefSeq" id="WP_182819122.1">
    <property type="nucleotide sequence ID" value="NZ_AP022227.1"/>
</dbReference>
<evidence type="ECO:0000256" key="5">
    <source>
        <dbReference type="PROSITE-ProRule" id="PRU01248"/>
    </source>
</evidence>
<keyword evidence="4" id="KW-0233">DNA recombination</keyword>
<comment type="similarity">
    <text evidence="1">Belongs to the 'phage' integrase family.</text>
</comment>